<dbReference type="InterPro" id="IPR019388">
    <property type="entry name" value="FIT"/>
</dbReference>
<dbReference type="EMBL" id="JBBCAQ010000003">
    <property type="protein sequence ID" value="KAK7604888.1"/>
    <property type="molecule type" value="Genomic_DNA"/>
</dbReference>
<evidence type="ECO:0000313" key="10">
    <source>
        <dbReference type="Proteomes" id="UP001367676"/>
    </source>
</evidence>
<keyword evidence="2 8" id="KW-0812">Transmembrane</keyword>
<sequence>MCRKMLIKIANKLILPKYPVRFALLSFIAILAGSIYFEKFKAPQTYFSDVRNPFNLFLMKPSLFITISMVFPFIFITHFPLNNGAVRPTMLPIYRLVFAFLLYFCILMVCRLIGDKYAIGSFTLECDINGTKCWEELERWFPITISGHIFTMLCCALMIAEETLIFGQWKKIEDTIMATEESECCAVDTLEQSKLISRQLFLKYSPCVKTVYLILAFWALFLCFSIFITVAYFHQPYEKIGGAVLAIAHWQLTYRFVCFSQYIADEVKKFEHKNVGRYRTVDFDFS</sequence>
<feature type="transmembrane region" description="Helical" evidence="8">
    <location>
        <begin position="140"/>
        <end position="160"/>
    </location>
</feature>
<comment type="subcellular location">
    <subcellularLocation>
        <location evidence="1">Endoplasmic reticulum membrane</location>
        <topology evidence="1">Multi-pass membrane protein</topology>
    </subcellularLocation>
</comment>
<evidence type="ECO:0000313" key="9">
    <source>
        <dbReference type="EMBL" id="KAK7604888.1"/>
    </source>
</evidence>
<keyword evidence="4" id="KW-0256">Endoplasmic reticulum</keyword>
<dbReference type="AlphaFoldDB" id="A0AAN9TVC1"/>
<evidence type="ECO:0000256" key="8">
    <source>
        <dbReference type="SAM" id="Phobius"/>
    </source>
</evidence>
<keyword evidence="3" id="KW-0378">Hydrolase</keyword>
<evidence type="ECO:0000256" key="5">
    <source>
        <dbReference type="ARBA" id="ARBA00022989"/>
    </source>
</evidence>
<accession>A0AAN9TVC1</accession>
<dbReference type="GO" id="GO:0005789">
    <property type="term" value="C:endoplasmic reticulum membrane"/>
    <property type="evidence" value="ECO:0007669"/>
    <property type="project" value="UniProtKB-SubCell"/>
</dbReference>
<dbReference type="Pfam" id="PF10261">
    <property type="entry name" value="FIT"/>
    <property type="match status" value="1"/>
</dbReference>
<protein>
    <submittedName>
        <fullName evidence="9">Uncharacterized protein</fullName>
    </submittedName>
</protein>
<comment type="caution">
    <text evidence="9">The sequence shown here is derived from an EMBL/GenBank/DDBJ whole genome shotgun (WGS) entry which is preliminary data.</text>
</comment>
<evidence type="ECO:0000256" key="2">
    <source>
        <dbReference type="ARBA" id="ARBA00022692"/>
    </source>
</evidence>
<keyword evidence="7 8" id="KW-0472">Membrane</keyword>
<dbReference type="GO" id="GO:0010945">
    <property type="term" value="F:coenzyme A diphosphatase activity"/>
    <property type="evidence" value="ECO:0007669"/>
    <property type="project" value="InterPro"/>
</dbReference>
<keyword evidence="10" id="KW-1185">Reference proteome</keyword>
<evidence type="ECO:0000256" key="6">
    <source>
        <dbReference type="ARBA" id="ARBA00023098"/>
    </source>
</evidence>
<feature type="transmembrane region" description="Helical" evidence="8">
    <location>
        <begin position="57"/>
        <end position="81"/>
    </location>
</feature>
<dbReference type="PANTHER" id="PTHR23129:SF0">
    <property type="entry name" value="ACYL-COENZYME A DIPHOSPHATASE FITM2"/>
    <property type="match status" value="1"/>
</dbReference>
<dbReference type="PANTHER" id="PTHR23129">
    <property type="entry name" value="ACYL-COENZYME A DIPHOSPHATASE FITM2"/>
    <property type="match status" value="1"/>
</dbReference>
<evidence type="ECO:0000256" key="3">
    <source>
        <dbReference type="ARBA" id="ARBA00022801"/>
    </source>
</evidence>
<organism evidence="9 10">
    <name type="scientific">Parthenolecanium corni</name>
    <dbReference type="NCBI Taxonomy" id="536013"/>
    <lineage>
        <taxon>Eukaryota</taxon>
        <taxon>Metazoa</taxon>
        <taxon>Ecdysozoa</taxon>
        <taxon>Arthropoda</taxon>
        <taxon>Hexapoda</taxon>
        <taxon>Insecta</taxon>
        <taxon>Pterygota</taxon>
        <taxon>Neoptera</taxon>
        <taxon>Paraneoptera</taxon>
        <taxon>Hemiptera</taxon>
        <taxon>Sternorrhyncha</taxon>
        <taxon>Coccoidea</taxon>
        <taxon>Coccidae</taxon>
        <taxon>Parthenolecanium</taxon>
    </lineage>
</organism>
<feature type="transmembrane region" description="Helical" evidence="8">
    <location>
        <begin position="93"/>
        <end position="114"/>
    </location>
</feature>
<dbReference type="GO" id="GO:0008654">
    <property type="term" value="P:phospholipid biosynthetic process"/>
    <property type="evidence" value="ECO:0007669"/>
    <property type="project" value="TreeGrafter"/>
</dbReference>
<evidence type="ECO:0000256" key="7">
    <source>
        <dbReference type="ARBA" id="ARBA00023136"/>
    </source>
</evidence>
<keyword evidence="6" id="KW-0443">Lipid metabolism</keyword>
<name>A0AAN9TVC1_9HEMI</name>
<feature type="transmembrane region" description="Helical" evidence="8">
    <location>
        <begin position="20"/>
        <end position="37"/>
    </location>
</feature>
<dbReference type="GO" id="GO:0019915">
    <property type="term" value="P:lipid storage"/>
    <property type="evidence" value="ECO:0007669"/>
    <property type="project" value="InterPro"/>
</dbReference>
<dbReference type="Proteomes" id="UP001367676">
    <property type="component" value="Unassembled WGS sequence"/>
</dbReference>
<proteinExistence type="predicted"/>
<keyword evidence="5 8" id="KW-1133">Transmembrane helix</keyword>
<evidence type="ECO:0000256" key="4">
    <source>
        <dbReference type="ARBA" id="ARBA00022824"/>
    </source>
</evidence>
<gene>
    <name evidence="9" type="ORF">V9T40_006074</name>
</gene>
<dbReference type="GO" id="GO:0034389">
    <property type="term" value="P:lipid droplet organization"/>
    <property type="evidence" value="ECO:0007669"/>
    <property type="project" value="TreeGrafter"/>
</dbReference>
<reference evidence="9 10" key="1">
    <citation type="submission" date="2024-03" db="EMBL/GenBank/DDBJ databases">
        <title>Adaptation during the transition from Ophiocordyceps entomopathogen to insect associate is accompanied by gene loss and intensified selection.</title>
        <authorList>
            <person name="Ward C.M."/>
            <person name="Onetto C.A."/>
            <person name="Borneman A.R."/>
        </authorList>
    </citation>
    <scope>NUCLEOTIDE SEQUENCE [LARGE SCALE GENOMIC DNA]</scope>
    <source>
        <strain evidence="9">AWRI1</strain>
        <tissue evidence="9">Single Adult Female</tissue>
    </source>
</reference>
<feature type="transmembrane region" description="Helical" evidence="8">
    <location>
        <begin position="211"/>
        <end position="234"/>
    </location>
</feature>
<evidence type="ECO:0000256" key="1">
    <source>
        <dbReference type="ARBA" id="ARBA00004477"/>
    </source>
</evidence>